<dbReference type="EMBL" id="JAGGMB010000021">
    <property type="protein sequence ID" value="MBP2079776.1"/>
    <property type="molecule type" value="Genomic_DNA"/>
</dbReference>
<evidence type="ECO:0000256" key="1">
    <source>
        <dbReference type="SAM" id="Phobius"/>
    </source>
</evidence>
<dbReference type="InterPro" id="IPR047194">
    <property type="entry name" value="CwlT-like_lysozyme"/>
</dbReference>
<dbReference type="Proteomes" id="UP001138793">
    <property type="component" value="Unassembled WGS sequence"/>
</dbReference>
<dbReference type="RefSeq" id="WP_149476526.1">
    <property type="nucleotide sequence ID" value="NZ_JAGGMB010000021.1"/>
</dbReference>
<dbReference type="OrthoDB" id="9813368at2"/>
<dbReference type="PANTHER" id="PTHR21666">
    <property type="entry name" value="PEPTIDASE-RELATED"/>
    <property type="match status" value="1"/>
</dbReference>
<evidence type="ECO:0000313" key="4">
    <source>
        <dbReference type="EMBL" id="MBP2079776.1"/>
    </source>
</evidence>
<keyword evidence="1" id="KW-1133">Transmembrane helix</keyword>
<evidence type="ECO:0000313" key="5">
    <source>
        <dbReference type="Proteomes" id="UP001138793"/>
    </source>
</evidence>
<dbReference type="GO" id="GO:0004222">
    <property type="term" value="F:metalloendopeptidase activity"/>
    <property type="evidence" value="ECO:0007669"/>
    <property type="project" value="TreeGrafter"/>
</dbReference>
<dbReference type="PANTHER" id="PTHR21666:SF270">
    <property type="entry name" value="MUREIN HYDROLASE ACTIVATOR ENVC"/>
    <property type="match status" value="1"/>
</dbReference>
<dbReference type="Gene3D" id="1.10.530.10">
    <property type="match status" value="1"/>
</dbReference>
<dbReference type="SUPFAM" id="SSF51261">
    <property type="entry name" value="Duplicated hybrid motif"/>
    <property type="match status" value="1"/>
</dbReference>
<dbReference type="InterPro" id="IPR023346">
    <property type="entry name" value="Lysozyme-like_dom_sf"/>
</dbReference>
<feature type="domain" description="M23ase beta-sheet core" evidence="2">
    <location>
        <begin position="252"/>
        <end position="340"/>
    </location>
</feature>
<feature type="transmembrane region" description="Helical" evidence="1">
    <location>
        <begin position="20"/>
        <end position="42"/>
    </location>
</feature>
<dbReference type="AlphaFoldDB" id="A0A9X0YXH5"/>
<name>A0A9X0YXH5_9BACI</name>
<protein>
    <submittedName>
        <fullName evidence="4">Murein DD-endopeptidase MepM/ murein hydrolase activator NlpD</fullName>
    </submittedName>
</protein>
<proteinExistence type="predicted"/>
<organism evidence="4 5">
    <name type="scientific">Oceanobacillus polygoni</name>
    <dbReference type="NCBI Taxonomy" id="1235259"/>
    <lineage>
        <taxon>Bacteria</taxon>
        <taxon>Bacillati</taxon>
        <taxon>Bacillota</taxon>
        <taxon>Bacilli</taxon>
        <taxon>Bacillales</taxon>
        <taxon>Bacillaceae</taxon>
        <taxon>Oceanobacillus</taxon>
    </lineage>
</organism>
<keyword evidence="1" id="KW-0472">Membrane</keyword>
<keyword evidence="5" id="KW-1185">Reference proteome</keyword>
<keyword evidence="1" id="KW-0812">Transmembrane</keyword>
<dbReference type="CDD" id="cd16891">
    <property type="entry name" value="CwlT-like"/>
    <property type="match status" value="1"/>
</dbReference>
<feature type="domain" description="CwlT-like lysozyme" evidence="3">
    <location>
        <begin position="75"/>
        <end position="225"/>
    </location>
</feature>
<accession>A0A9X0YXH5</accession>
<gene>
    <name evidence="4" type="ORF">J2Z64_004075</name>
</gene>
<sequence>MNSKLDKIPAVKLVSWKMKIYIAIFILVVFLLFGMVILYLIMSSSTSNDMIGEHLEQKENQGTTDMYISRGVAPEVTRYESFFKEYTKKYGIEEHTDVVMAIAMQESGGRYLDVMQSSESLGLARNTLTDPEKSIDQGVKYFSNVLEQAGGDIELALQAYNMGHGFIDYAQIYNNGKYSQELALDFSNYMARKLGWANYGDPNYVQNVMRYLEQGDSVATSNGDWAFPLREIRITSEFGERTHPITGEINSFHGGLDFGCTPQDDILAVANGDVVEAVRSNVGYGNYVTVKHGESEFSRYAHMTSFSVSVGDKVSRGESLGKCGTTGSSTGNHLHLEHLTKLGQPHSKKVNPKKTLGLE</sequence>
<evidence type="ECO:0000259" key="3">
    <source>
        <dbReference type="Pfam" id="PF13702"/>
    </source>
</evidence>
<dbReference type="InterPro" id="IPR016047">
    <property type="entry name" value="M23ase_b-sheet_dom"/>
</dbReference>
<keyword evidence="4" id="KW-0378">Hydrolase</keyword>
<dbReference type="InterPro" id="IPR011055">
    <property type="entry name" value="Dup_hybrid_motif"/>
</dbReference>
<dbReference type="Gene3D" id="2.70.70.10">
    <property type="entry name" value="Glucose Permease (Domain IIA)"/>
    <property type="match status" value="1"/>
</dbReference>
<dbReference type="Pfam" id="PF01551">
    <property type="entry name" value="Peptidase_M23"/>
    <property type="match status" value="1"/>
</dbReference>
<comment type="caution">
    <text evidence="4">The sequence shown here is derived from an EMBL/GenBank/DDBJ whole genome shotgun (WGS) entry which is preliminary data.</text>
</comment>
<dbReference type="SUPFAM" id="SSF53955">
    <property type="entry name" value="Lysozyme-like"/>
    <property type="match status" value="1"/>
</dbReference>
<dbReference type="CDD" id="cd12797">
    <property type="entry name" value="M23_peptidase"/>
    <property type="match status" value="1"/>
</dbReference>
<reference evidence="4" key="1">
    <citation type="submission" date="2021-03" db="EMBL/GenBank/DDBJ databases">
        <title>Genomic Encyclopedia of Type Strains, Phase IV (KMG-IV): sequencing the most valuable type-strain genomes for metagenomic binning, comparative biology and taxonomic classification.</title>
        <authorList>
            <person name="Goeker M."/>
        </authorList>
    </citation>
    <scope>NUCLEOTIDE SEQUENCE</scope>
    <source>
        <strain evidence="4">DSM 107338</strain>
    </source>
</reference>
<dbReference type="InterPro" id="IPR050570">
    <property type="entry name" value="Cell_wall_metabolism_enzyme"/>
</dbReference>
<evidence type="ECO:0000259" key="2">
    <source>
        <dbReference type="Pfam" id="PF01551"/>
    </source>
</evidence>
<dbReference type="Pfam" id="PF13702">
    <property type="entry name" value="Lysozyme_like"/>
    <property type="match status" value="1"/>
</dbReference>